<name>A0ABN9AV87_9NEOB</name>
<feature type="non-terminal residue" evidence="1">
    <location>
        <position position="59"/>
    </location>
</feature>
<accession>A0ABN9AV87</accession>
<evidence type="ECO:0000313" key="1">
    <source>
        <dbReference type="EMBL" id="CAI9539958.1"/>
    </source>
</evidence>
<protein>
    <submittedName>
        <fullName evidence="1">Uncharacterized protein</fullName>
    </submittedName>
</protein>
<evidence type="ECO:0000313" key="2">
    <source>
        <dbReference type="Proteomes" id="UP001162483"/>
    </source>
</evidence>
<comment type="caution">
    <text evidence="1">The sequence shown here is derived from an EMBL/GenBank/DDBJ whole genome shotgun (WGS) entry which is preliminary data.</text>
</comment>
<proteinExistence type="predicted"/>
<reference evidence="1" key="1">
    <citation type="submission" date="2023-05" db="EMBL/GenBank/DDBJ databases">
        <authorList>
            <person name="Stuckert A."/>
        </authorList>
    </citation>
    <scope>NUCLEOTIDE SEQUENCE</scope>
</reference>
<sequence length="59" mass="6498">MKIPNFGLFPEQEERGNLSMGTVLVARGSPKNSLNFQGFPLTSYIGYGTESEEKSPKCD</sequence>
<gene>
    <name evidence="1" type="ORF">SPARVUS_LOCUS1669750</name>
</gene>
<dbReference type="Proteomes" id="UP001162483">
    <property type="component" value="Unassembled WGS sequence"/>
</dbReference>
<dbReference type="EMBL" id="CATNWA010001363">
    <property type="protein sequence ID" value="CAI9539958.1"/>
    <property type="molecule type" value="Genomic_DNA"/>
</dbReference>
<keyword evidence="2" id="KW-1185">Reference proteome</keyword>
<organism evidence="1 2">
    <name type="scientific">Staurois parvus</name>
    <dbReference type="NCBI Taxonomy" id="386267"/>
    <lineage>
        <taxon>Eukaryota</taxon>
        <taxon>Metazoa</taxon>
        <taxon>Chordata</taxon>
        <taxon>Craniata</taxon>
        <taxon>Vertebrata</taxon>
        <taxon>Euteleostomi</taxon>
        <taxon>Amphibia</taxon>
        <taxon>Batrachia</taxon>
        <taxon>Anura</taxon>
        <taxon>Neobatrachia</taxon>
        <taxon>Ranoidea</taxon>
        <taxon>Ranidae</taxon>
        <taxon>Staurois</taxon>
    </lineage>
</organism>